<name>S9X427_9TRYP</name>
<keyword evidence="2" id="KW-0677">Repeat</keyword>
<keyword evidence="1" id="KW-0853">WD repeat</keyword>
<dbReference type="Gene3D" id="2.130.10.10">
    <property type="entry name" value="YVTN repeat-like/Quinoprotein amine dehydrogenase"/>
    <property type="match status" value="1"/>
</dbReference>
<dbReference type="OrthoDB" id="427795at2759"/>
<feature type="region of interest" description="Disordered" evidence="4">
    <location>
        <begin position="170"/>
        <end position="191"/>
    </location>
</feature>
<dbReference type="InterPro" id="IPR022052">
    <property type="entry name" value="Histone-bd_RBBP4-like_N"/>
</dbReference>
<accession>S9X427</accession>
<evidence type="ECO:0000256" key="1">
    <source>
        <dbReference type="ARBA" id="ARBA00022574"/>
    </source>
</evidence>
<dbReference type="SUPFAM" id="SSF50978">
    <property type="entry name" value="WD40 repeat-like"/>
    <property type="match status" value="1"/>
</dbReference>
<dbReference type="InterPro" id="IPR050459">
    <property type="entry name" value="WD_repeat_RBAP46/RBAP48/MSI1"/>
</dbReference>
<dbReference type="InterPro" id="IPR015943">
    <property type="entry name" value="WD40/YVTN_repeat-like_dom_sf"/>
</dbReference>
<dbReference type="VEuPathDB" id="TriTrypDB:ADEAN_000747900"/>
<dbReference type="Proteomes" id="UP000515908">
    <property type="component" value="Chromosome 15"/>
</dbReference>
<dbReference type="Pfam" id="PF00400">
    <property type="entry name" value="WD40"/>
    <property type="match status" value="1"/>
</dbReference>
<evidence type="ECO:0000313" key="7">
    <source>
        <dbReference type="Proteomes" id="UP000515908"/>
    </source>
</evidence>
<evidence type="ECO:0000313" key="6">
    <source>
        <dbReference type="EMBL" id="CAD2219965.1"/>
    </source>
</evidence>
<feature type="domain" description="Histone-binding protein RBBP4-like N-terminal" evidence="5">
    <location>
        <begin position="25"/>
        <end position="90"/>
    </location>
</feature>
<sequence length="450" mass="50564">MEVIDEKSCSVTVSGNENYQETKRFCTWRKHTKDLYQQLLHVDLVWESAVAQPMPFITERKHTATHVILSGTRTGGQEQSYLQLLSATLPRSGEALDTKETATCEATGEFGGYGMASQQCGLKIDRRMIHNGDVLCARYMPHNPLLIASTSSDGNGYIFDWSKISLSKFPNDPPRPRAPLPPNELTEKSSDEERIQFQRRMRELSAVVSEQDRWDKRTGEGQHVLTLSGIDGASDNLAWNTQEEGVLASGSLGRVSVWKVGNYSKKDPKTVEPFQQYITENDDDRITNVNFSWAEPHSFVSSCTSGGVYFGDVRSANFTEMFTLNSPAMCLSLSHHDSNSLLVGCENGEVHLYDLRNSSEPVLVEKLHSTEVTCLQWCPHSPHLFASGGKDSNVCIYNNTRKKVLFRHAGHTDNLLDLNWNWQEDCAGQLVSTDSNALMIWRPRDVFFTD</sequence>
<gene>
    <name evidence="6" type="ORF">ADEAN_000747900</name>
</gene>
<evidence type="ECO:0000256" key="4">
    <source>
        <dbReference type="SAM" id="MobiDB-lite"/>
    </source>
</evidence>
<keyword evidence="3" id="KW-0156">Chromatin regulator</keyword>
<dbReference type="Pfam" id="PF12265">
    <property type="entry name" value="CAF1C_H4-bd"/>
    <property type="match status" value="1"/>
</dbReference>
<dbReference type="GO" id="GO:0006325">
    <property type="term" value="P:chromatin organization"/>
    <property type="evidence" value="ECO:0007669"/>
    <property type="project" value="UniProtKB-KW"/>
</dbReference>
<evidence type="ECO:0000256" key="3">
    <source>
        <dbReference type="ARBA" id="ARBA00022853"/>
    </source>
</evidence>
<dbReference type="PANTHER" id="PTHR22850">
    <property type="entry name" value="WD40 REPEAT FAMILY"/>
    <property type="match status" value="1"/>
</dbReference>
<evidence type="ECO:0000256" key="2">
    <source>
        <dbReference type="ARBA" id="ARBA00022737"/>
    </source>
</evidence>
<dbReference type="InterPro" id="IPR001680">
    <property type="entry name" value="WD40_rpt"/>
</dbReference>
<dbReference type="EMBL" id="LR877159">
    <property type="protein sequence ID" value="CAD2219965.1"/>
    <property type="molecule type" value="Genomic_DNA"/>
</dbReference>
<dbReference type="SMART" id="SM00320">
    <property type="entry name" value="WD40"/>
    <property type="match status" value="6"/>
</dbReference>
<protein>
    <submittedName>
        <fullName evidence="6">Histone-binding protein RBBP4 or subunit C of CAF1 complex/WD domain, G-beta repeat, putative</fullName>
    </submittedName>
</protein>
<proteinExistence type="predicted"/>
<feature type="compositionally biased region" description="Pro residues" evidence="4">
    <location>
        <begin position="171"/>
        <end position="182"/>
    </location>
</feature>
<dbReference type="InterPro" id="IPR036322">
    <property type="entry name" value="WD40_repeat_dom_sf"/>
</dbReference>
<dbReference type="AlphaFoldDB" id="S9X427"/>
<evidence type="ECO:0000259" key="5">
    <source>
        <dbReference type="Pfam" id="PF12265"/>
    </source>
</evidence>
<reference evidence="6 7" key="1">
    <citation type="submission" date="2020-08" db="EMBL/GenBank/DDBJ databases">
        <authorList>
            <person name="Newling K."/>
            <person name="Davey J."/>
            <person name="Forrester S."/>
        </authorList>
    </citation>
    <scope>NUCLEOTIDE SEQUENCE [LARGE SCALE GENOMIC DNA]</scope>
    <source>
        <strain evidence="7">Crithidia deanei Carvalho (ATCC PRA-265)</strain>
    </source>
</reference>
<organism evidence="6 7">
    <name type="scientific">Angomonas deanei</name>
    <dbReference type="NCBI Taxonomy" id="59799"/>
    <lineage>
        <taxon>Eukaryota</taxon>
        <taxon>Discoba</taxon>
        <taxon>Euglenozoa</taxon>
        <taxon>Kinetoplastea</taxon>
        <taxon>Metakinetoplastina</taxon>
        <taxon>Trypanosomatida</taxon>
        <taxon>Trypanosomatidae</taxon>
        <taxon>Strigomonadinae</taxon>
        <taxon>Angomonas</taxon>
    </lineage>
</organism>
<keyword evidence="7" id="KW-1185">Reference proteome</keyword>